<dbReference type="InParanoid" id="A0A7X0JXG2"/>
<dbReference type="GO" id="GO:0009306">
    <property type="term" value="P:protein secretion"/>
    <property type="evidence" value="ECO:0007669"/>
    <property type="project" value="UniProtKB-UniRule"/>
</dbReference>
<dbReference type="AlphaFoldDB" id="A0A7X0JXG2"/>
<proteinExistence type="inferred from homology"/>
<comment type="subcellular location">
    <subcellularLocation>
        <location evidence="13">Cell membrane</location>
        <topology evidence="13">Multi-pass membrane protein</topology>
    </subcellularLocation>
    <subcellularLocation>
        <location evidence="13">Bacterial flagellum basal body</location>
    </subcellularLocation>
</comment>
<evidence type="ECO:0000256" key="12">
    <source>
        <dbReference type="ARBA" id="ARBA00023225"/>
    </source>
</evidence>
<keyword evidence="10 13" id="KW-0472">Membrane</keyword>
<evidence type="ECO:0000256" key="2">
    <source>
        <dbReference type="ARBA" id="ARBA00006257"/>
    </source>
</evidence>
<keyword evidence="5 13" id="KW-1003">Cell membrane</keyword>
<evidence type="ECO:0000256" key="6">
    <source>
        <dbReference type="ARBA" id="ARBA00022692"/>
    </source>
</evidence>
<feature type="transmembrane region" description="Helical" evidence="13">
    <location>
        <begin position="99"/>
        <end position="129"/>
    </location>
</feature>
<keyword evidence="6 13" id="KW-0812">Transmembrane</keyword>
<dbReference type="Pfam" id="PF00813">
    <property type="entry name" value="FliP"/>
    <property type="match status" value="1"/>
</dbReference>
<sequence length="300" mass="32843">MNLESSQQQKTNPVYKGILSIFFACIAFIFANTSLAQTSSNSELRGSDVATAAQIASEQLESAKPSAENIPLKAIPGMPALTVKTNPDGSEDYTVSLQILAIMTGLTLLPALLMMMTSFTRIIIVFAILRQALGLQQSPSNQILIGLSLFLTMFIMTPVFEVINEQALQPYIEEEITARQALEAAREPVHQFMLAQTRESDIDLFMRIAQEPPVATPTELPLNILIPAFVTSELKTAFQIGFIIFIPFLVIDIVVASVLMAMGMMMLSPLIISLPFKIMLFVLVDGWAMLIGTLAASYGY</sequence>
<reference evidence="14 15" key="1">
    <citation type="submission" date="2020-08" db="EMBL/GenBank/DDBJ databases">
        <title>Genomic Encyclopedia of Type Strains, Phase IV (KMG-IV): sequencing the most valuable type-strain genomes for metagenomic binning, comparative biology and taxonomic classification.</title>
        <authorList>
            <person name="Goeker M."/>
        </authorList>
    </citation>
    <scope>NUCLEOTIDE SEQUENCE [LARGE SCALE GENOMIC DNA]</scope>
    <source>
        <strain evidence="14 15">DSM 22368</strain>
    </source>
</reference>
<evidence type="ECO:0000256" key="10">
    <source>
        <dbReference type="ARBA" id="ARBA00023136"/>
    </source>
</evidence>
<evidence type="ECO:0000256" key="4">
    <source>
        <dbReference type="ARBA" id="ARBA00022448"/>
    </source>
</evidence>
<organism evidence="14 15">
    <name type="scientific">Pseudoteredinibacter isoporae</name>
    <dbReference type="NCBI Taxonomy" id="570281"/>
    <lineage>
        <taxon>Bacteria</taxon>
        <taxon>Pseudomonadati</taxon>
        <taxon>Pseudomonadota</taxon>
        <taxon>Gammaproteobacteria</taxon>
        <taxon>Cellvibrionales</taxon>
        <taxon>Cellvibrionaceae</taxon>
        <taxon>Pseudoteredinibacter</taxon>
    </lineage>
</organism>
<evidence type="ECO:0000256" key="1">
    <source>
        <dbReference type="ARBA" id="ARBA00003663"/>
    </source>
</evidence>
<keyword evidence="14" id="KW-0966">Cell projection</keyword>
<feature type="transmembrane region" description="Helical" evidence="13">
    <location>
        <begin position="12"/>
        <end position="31"/>
    </location>
</feature>
<evidence type="ECO:0000256" key="3">
    <source>
        <dbReference type="ARBA" id="ARBA00021714"/>
    </source>
</evidence>
<gene>
    <name evidence="13" type="primary">fliP</name>
    <name evidence="14" type="ORF">HNR48_003765</name>
</gene>
<evidence type="ECO:0000256" key="7">
    <source>
        <dbReference type="ARBA" id="ARBA00022795"/>
    </source>
</evidence>
<name>A0A7X0JXG2_9GAMM</name>
<keyword evidence="7 13" id="KW-1005">Bacterial flagellum biogenesis</keyword>
<dbReference type="EMBL" id="JACHHT010000003">
    <property type="protein sequence ID" value="MBB6523463.1"/>
    <property type="molecule type" value="Genomic_DNA"/>
</dbReference>
<evidence type="ECO:0000256" key="9">
    <source>
        <dbReference type="ARBA" id="ARBA00022989"/>
    </source>
</evidence>
<evidence type="ECO:0000256" key="13">
    <source>
        <dbReference type="RuleBase" id="RU362069"/>
    </source>
</evidence>
<keyword evidence="15" id="KW-1185">Reference proteome</keyword>
<dbReference type="GO" id="GO:0005886">
    <property type="term" value="C:plasma membrane"/>
    <property type="evidence" value="ECO:0007669"/>
    <property type="project" value="UniProtKB-SubCell"/>
</dbReference>
<dbReference type="GO" id="GO:0044781">
    <property type="term" value="P:bacterial-type flagellum organization"/>
    <property type="evidence" value="ECO:0007669"/>
    <property type="project" value="UniProtKB-UniRule"/>
</dbReference>
<keyword evidence="8 13" id="KW-0653">Protein transport</keyword>
<dbReference type="PANTHER" id="PTHR30587">
    <property type="entry name" value="FLAGELLAR BIOSYNTHETIC PROTEIN FLIP"/>
    <property type="match status" value="1"/>
</dbReference>
<dbReference type="PROSITE" id="PS01060">
    <property type="entry name" value="FLIP_1"/>
    <property type="match status" value="1"/>
</dbReference>
<evidence type="ECO:0000256" key="11">
    <source>
        <dbReference type="ARBA" id="ARBA00023143"/>
    </source>
</evidence>
<protein>
    <recommendedName>
        <fullName evidence="3 13">Flagellar biosynthetic protein FliP</fullName>
    </recommendedName>
</protein>
<comment type="caution">
    <text evidence="14">The sequence shown here is derived from an EMBL/GenBank/DDBJ whole genome shotgun (WGS) entry which is preliminary data.</text>
</comment>
<comment type="similarity">
    <text evidence="2 13">Belongs to the FliP/MopC/SpaP family.</text>
</comment>
<evidence type="ECO:0000256" key="5">
    <source>
        <dbReference type="ARBA" id="ARBA00022475"/>
    </source>
</evidence>
<dbReference type="FunCoup" id="A0A7X0JXG2">
    <property type="interactions" value="111"/>
</dbReference>
<dbReference type="GO" id="GO:0009425">
    <property type="term" value="C:bacterial-type flagellum basal body"/>
    <property type="evidence" value="ECO:0007669"/>
    <property type="project" value="UniProtKB-SubCell"/>
</dbReference>
<dbReference type="InterPro" id="IPR005837">
    <property type="entry name" value="FliP"/>
</dbReference>
<accession>A0A7X0JXG2</accession>
<keyword evidence="14" id="KW-0969">Cilium</keyword>
<dbReference type="RefSeq" id="WP_243749604.1">
    <property type="nucleotide sequence ID" value="NZ_JAAONY010000003.1"/>
</dbReference>
<dbReference type="Proteomes" id="UP000528457">
    <property type="component" value="Unassembled WGS sequence"/>
</dbReference>
<keyword evidence="4 13" id="KW-0813">Transport</keyword>
<feature type="transmembrane region" description="Helical" evidence="13">
    <location>
        <begin position="240"/>
        <end position="266"/>
    </location>
</feature>
<keyword evidence="11" id="KW-0975">Bacterial flagellum</keyword>
<dbReference type="PROSITE" id="PS01061">
    <property type="entry name" value="FLIP_2"/>
    <property type="match status" value="1"/>
</dbReference>
<dbReference type="PANTHER" id="PTHR30587:SF0">
    <property type="entry name" value="FLAGELLAR BIOSYNTHETIC PROTEIN FLIP"/>
    <property type="match status" value="1"/>
</dbReference>
<evidence type="ECO:0000313" key="15">
    <source>
        <dbReference type="Proteomes" id="UP000528457"/>
    </source>
</evidence>
<dbReference type="NCBIfam" id="NF009438">
    <property type="entry name" value="PRK12797.1"/>
    <property type="match status" value="1"/>
</dbReference>
<evidence type="ECO:0000256" key="8">
    <source>
        <dbReference type="ARBA" id="ARBA00022927"/>
    </source>
</evidence>
<dbReference type="InterPro" id="IPR005838">
    <property type="entry name" value="T3SS_IM_P"/>
</dbReference>
<dbReference type="PRINTS" id="PR01302">
    <property type="entry name" value="TYPE3IMPPROT"/>
</dbReference>
<dbReference type="PRINTS" id="PR00951">
    <property type="entry name" value="FLGBIOSNFLIP"/>
</dbReference>
<keyword evidence="9 13" id="KW-1133">Transmembrane helix</keyword>
<dbReference type="NCBIfam" id="TIGR01103">
    <property type="entry name" value="fliP"/>
    <property type="match status" value="1"/>
</dbReference>
<feature type="transmembrane region" description="Helical" evidence="13">
    <location>
        <begin position="141"/>
        <end position="160"/>
    </location>
</feature>
<keyword evidence="14" id="KW-0282">Flagellum</keyword>
<comment type="function">
    <text evidence="1 13">Plays a role in the flagellum-specific transport system.</text>
</comment>
<keyword evidence="12 13" id="KW-1006">Bacterial flagellum protein export</keyword>
<evidence type="ECO:0000313" key="14">
    <source>
        <dbReference type="EMBL" id="MBB6523463.1"/>
    </source>
</evidence>